<reference evidence="1 2" key="1">
    <citation type="submission" date="2018-06" db="EMBL/GenBank/DDBJ databases">
        <title>Genomic Encyclopedia of Archaeal and Bacterial Type Strains, Phase II (KMG-II): from individual species to whole genera.</title>
        <authorList>
            <person name="Goeker M."/>
        </authorList>
    </citation>
    <scope>NUCLEOTIDE SEQUENCE [LARGE SCALE GENOMIC DNA]</scope>
    <source>
        <strain evidence="1 2">DSM 29821</strain>
    </source>
</reference>
<evidence type="ECO:0000313" key="1">
    <source>
        <dbReference type="EMBL" id="RAJ80155.1"/>
    </source>
</evidence>
<evidence type="ECO:0000313" key="2">
    <source>
        <dbReference type="Proteomes" id="UP000249819"/>
    </source>
</evidence>
<sequence>MLHTDQLKRLYTDEQILIILLARLYFGTGNEEQVNHFLEQGNIDWSLFYHEISRHDIKGFVYHTVTDYKISIDAGIYDTLKKDVMGIILLGGYQTELSVSLLQSFRKLGISVIPYKGSVLAARYYKKDSLKASSDIDFLIHQDNLPALRKYLMENGFTPKFHFSDKYLGYIRRHFRELSFTSPKDQLGISFSVELQWRLVEGYHGKFHNYDFFIQHLQPGELQKNGVTTGLAPTYDFLCVASHHLVREPLMRFKYLLDLAAIVHTAAEELDWKEITAQFKQFKFSAFLGSGMSALKDIVGLTPLGDVPDVPYYLFRYFGTPVGIQYAMKRVRFAHANRSIWGRVKRGVQFRMEIMYPGIKELAGTNLPAWLLPVLIPKKIIRYLGRSILRKT</sequence>
<dbReference type="EMBL" id="QLMA01000005">
    <property type="protein sequence ID" value="RAJ80155.1"/>
    <property type="molecule type" value="Genomic_DNA"/>
</dbReference>
<organism evidence="1 2">
    <name type="scientific">Chitinophaga dinghuensis</name>
    <dbReference type="NCBI Taxonomy" id="1539050"/>
    <lineage>
        <taxon>Bacteria</taxon>
        <taxon>Pseudomonadati</taxon>
        <taxon>Bacteroidota</taxon>
        <taxon>Chitinophagia</taxon>
        <taxon>Chitinophagales</taxon>
        <taxon>Chitinophagaceae</taxon>
        <taxon>Chitinophaga</taxon>
    </lineage>
</organism>
<dbReference type="AlphaFoldDB" id="A0A327VZ25"/>
<accession>A0A327VZ25</accession>
<keyword evidence="1" id="KW-0808">Transferase</keyword>
<keyword evidence="2" id="KW-1185">Reference proteome</keyword>
<dbReference type="RefSeq" id="WP_170137782.1">
    <property type="nucleotide sequence ID" value="NZ_QLMA01000005.1"/>
</dbReference>
<dbReference type="Proteomes" id="UP000249819">
    <property type="component" value="Unassembled WGS sequence"/>
</dbReference>
<protein>
    <submittedName>
        <fullName evidence="1">Putative nucleotidyltransferase-like protein</fullName>
    </submittedName>
</protein>
<comment type="caution">
    <text evidence="1">The sequence shown here is derived from an EMBL/GenBank/DDBJ whole genome shotgun (WGS) entry which is preliminary data.</text>
</comment>
<gene>
    <name evidence="1" type="ORF">CLV59_105263</name>
</gene>
<name>A0A327VZ25_9BACT</name>
<proteinExistence type="predicted"/>
<dbReference type="Pfam" id="PF14907">
    <property type="entry name" value="NTP_transf_5"/>
    <property type="match status" value="1"/>
</dbReference>
<dbReference type="InterPro" id="IPR039498">
    <property type="entry name" value="NTP_transf_5"/>
</dbReference>
<dbReference type="GO" id="GO:0016740">
    <property type="term" value="F:transferase activity"/>
    <property type="evidence" value="ECO:0007669"/>
    <property type="project" value="UniProtKB-KW"/>
</dbReference>